<dbReference type="Gene3D" id="1.10.10.10">
    <property type="entry name" value="Winged helix-like DNA-binding domain superfamily/Winged helix DNA-binding domain"/>
    <property type="match status" value="1"/>
</dbReference>
<dbReference type="InterPro" id="IPR027417">
    <property type="entry name" value="P-loop_NTPase"/>
</dbReference>
<keyword evidence="5" id="KW-1185">Reference proteome</keyword>
<dbReference type="RefSeq" id="WP_212014567.1">
    <property type="nucleotide sequence ID" value="NZ_JAAFYZ010000118.1"/>
</dbReference>
<dbReference type="PROSITE" id="PS50043">
    <property type="entry name" value="HTH_LUXR_2"/>
    <property type="match status" value="1"/>
</dbReference>
<comment type="caution">
    <text evidence="4">The sequence shown here is derived from an EMBL/GenBank/DDBJ whole genome shotgun (WGS) entry which is preliminary data.</text>
</comment>
<dbReference type="InterPro" id="IPR036388">
    <property type="entry name" value="WH-like_DNA-bd_sf"/>
</dbReference>
<dbReference type="CDD" id="cd06170">
    <property type="entry name" value="LuxR_C_like"/>
    <property type="match status" value="1"/>
</dbReference>
<dbReference type="SUPFAM" id="SSF46894">
    <property type="entry name" value="C-terminal effector domain of the bipartite response regulators"/>
    <property type="match status" value="1"/>
</dbReference>
<evidence type="ECO:0000256" key="1">
    <source>
        <dbReference type="ARBA" id="ARBA00022741"/>
    </source>
</evidence>
<dbReference type="EMBL" id="JAAFYZ010000118">
    <property type="protein sequence ID" value="MBS2550877.1"/>
    <property type="molecule type" value="Genomic_DNA"/>
</dbReference>
<reference evidence="4 5" key="1">
    <citation type="submission" date="2020-02" db="EMBL/GenBank/DDBJ databases">
        <title>Acidophilic actinobacteria isolated from forest soil.</title>
        <authorList>
            <person name="Golinska P."/>
        </authorList>
    </citation>
    <scope>NUCLEOTIDE SEQUENCE [LARGE SCALE GENOMIC DNA]</scope>
    <source>
        <strain evidence="4 5">NL8</strain>
    </source>
</reference>
<gene>
    <name evidence="4" type="ORF">KGQ19_28790</name>
</gene>
<accession>A0ABS5KXY0</accession>
<feature type="domain" description="HTH luxR-type" evidence="3">
    <location>
        <begin position="845"/>
        <end position="910"/>
    </location>
</feature>
<dbReference type="InterPro" id="IPR000792">
    <property type="entry name" value="Tscrpt_reg_LuxR_C"/>
</dbReference>
<dbReference type="Proteomes" id="UP000730482">
    <property type="component" value="Unassembled WGS sequence"/>
</dbReference>
<dbReference type="InterPro" id="IPR016032">
    <property type="entry name" value="Sig_transdc_resp-reg_C-effctor"/>
</dbReference>
<keyword evidence="2" id="KW-0067">ATP-binding</keyword>
<dbReference type="PRINTS" id="PR00038">
    <property type="entry name" value="HTHLUXR"/>
</dbReference>
<dbReference type="PANTHER" id="PTHR16305">
    <property type="entry name" value="TESTICULAR SOLUBLE ADENYLYL CYCLASE"/>
    <property type="match status" value="1"/>
</dbReference>
<dbReference type="Gene3D" id="1.25.40.10">
    <property type="entry name" value="Tetratricopeptide repeat domain"/>
    <property type="match status" value="1"/>
</dbReference>
<dbReference type="Pfam" id="PF00196">
    <property type="entry name" value="GerE"/>
    <property type="match status" value="1"/>
</dbReference>
<dbReference type="SUPFAM" id="SSF52540">
    <property type="entry name" value="P-loop containing nucleoside triphosphate hydrolases"/>
    <property type="match status" value="1"/>
</dbReference>
<dbReference type="InterPro" id="IPR041664">
    <property type="entry name" value="AAA_16"/>
</dbReference>
<evidence type="ECO:0000256" key="2">
    <source>
        <dbReference type="ARBA" id="ARBA00022840"/>
    </source>
</evidence>
<dbReference type="PANTHER" id="PTHR16305:SF35">
    <property type="entry name" value="TRANSCRIPTIONAL ACTIVATOR DOMAIN"/>
    <property type="match status" value="1"/>
</dbReference>
<dbReference type="SMART" id="SM00421">
    <property type="entry name" value="HTH_LUXR"/>
    <property type="match status" value="1"/>
</dbReference>
<evidence type="ECO:0000313" key="5">
    <source>
        <dbReference type="Proteomes" id="UP000730482"/>
    </source>
</evidence>
<organism evidence="4 5">
    <name type="scientific">Catenulispora pinistramenti</name>
    <dbReference type="NCBI Taxonomy" id="2705254"/>
    <lineage>
        <taxon>Bacteria</taxon>
        <taxon>Bacillati</taxon>
        <taxon>Actinomycetota</taxon>
        <taxon>Actinomycetes</taxon>
        <taxon>Catenulisporales</taxon>
        <taxon>Catenulisporaceae</taxon>
        <taxon>Catenulispora</taxon>
    </lineage>
</organism>
<dbReference type="Pfam" id="PF13191">
    <property type="entry name" value="AAA_16"/>
    <property type="match status" value="1"/>
</dbReference>
<sequence>MALLGRDIERRRLSTLVESVRDGHSAALVIRGEAGIGKSALLEHLVSLAQDLRLIRLTAVESEGELPYAGLQQLSAPILHLRGRLPAPQREALGVAFGLENGTVPDRFLVGLATLNLLSEAGRERPVLFVVDDAQWLDRESALVLAFVARRLLMESALLVFASREADTTFAGLPELTVEGLADTDARDLIAQAVHGPLDPRVRDLVVAEARGNPLALLELPRRLTAVELAGGYSFLELSGTPGAMEEGFRRQVATLPTATQLLLLTAAADSLGSPVALWRAAKRLGIGQEAVTAARDAGLLEIGTRVVFRHPLVRSAVYRAASVEDRRRAHAVLAELIDPAREPERRAWHRAQAAPGTDEVIAGELEQAAGRARARGGAAAAAAFLERAAALTSDPATRAVRELDAAEAKLEAGGIDAAESLVAVAETELTEPRQQARALILRGHVAFARSFGRAAPPLLLDAALLLEPIDGLAARETYLEALCAALLAGREADRGSVLEVARAAFQSACRAPVSERPADLLLAGLVTFVTQGAAAGAEPLRLALDAFHDEAVPAEAKLRWLWPVGHAAGLLWDLGGWDHSSALHLSLAREAGLLAVMPVALNTRAGFHLFTGELSAAAALAEEEAMVADLTGGRIAPYGALGTAAYAGREAEAARLIATGRQDAVQRGEGVGTTFIDWAAALLLNGLGRYEEAREAARRAADDIPAQRFGNWALSELVEAAMRSDRPKEASAAMERLAQATAVGSSDWALGIAARSRALLSSGRVAEELYIEAITRFGATRLRPDLARAHLLFGEWLRRQNRLTEAREHLRQAHVELAGMGMDGYAQRARAELAASGERTRADTPRAPADLTSQELRIARLVAEGATNPQIASRLFISTRTVEYHLHKVFRKLGISSRTRLAKHIFDMEPETADSTSDPMAASRWR</sequence>
<evidence type="ECO:0000259" key="3">
    <source>
        <dbReference type="PROSITE" id="PS50043"/>
    </source>
</evidence>
<dbReference type="SUPFAM" id="SSF48452">
    <property type="entry name" value="TPR-like"/>
    <property type="match status" value="1"/>
</dbReference>
<protein>
    <submittedName>
        <fullName evidence="4">AAA family ATPase</fullName>
    </submittedName>
</protein>
<evidence type="ECO:0000313" key="4">
    <source>
        <dbReference type="EMBL" id="MBS2550877.1"/>
    </source>
</evidence>
<keyword evidence="1" id="KW-0547">Nucleotide-binding</keyword>
<name>A0ABS5KXY0_9ACTN</name>
<proteinExistence type="predicted"/>
<dbReference type="InterPro" id="IPR011990">
    <property type="entry name" value="TPR-like_helical_dom_sf"/>
</dbReference>